<sequence length="207" mass="22728">MAALGLVGTTDAHMAVGYPPVRGGPQSAEYDSQVHAFLDYNSKRKYPCNGYNKPIRPTPLEAGEVVNVLFWGPALGRKNIKLPSMRGKELNQARHGGGTCEFSISTDGGNTFHLIARYTKSCPDFYYKWPIKIPDNIPSCSGYGKCLLVWSWTAVNVPQFYMNCADITIKGKSDGRLPKKSISIVDIHGHKGKVMAEGDGYGDKRGR</sequence>
<proteinExistence type="predicted"/>
<keyword evidence="2" id="KW-1185">Reference proteome</keyword>
<dbReference type="OrthoDB" id="2342176at2759"/>
<protein>
    <submittedName>
        <fullName evidence="1">Uncharacterized protein</fullName>
    </submittedName>
</protein>
<dbReference type="PANTHER" id="PTHR36182:SF1">
    <property type="entry name" value="PROTEIN, PUTATIVE (AFU_ORTHOLOGUE AFUA_6G10930)-RELATED"/>
    <property type="match status" value="1"/>
</dbReference>
<reference evidence="1" key="1">
    <citation type="journal article" date="2020" name="Fungal Divers.">
        <title>Resolving the Mortierellaceae phylogeny through synthesis of multi-gene phylogenetics and phylogenomics.</title>
        <authorList>
            <person name="Vandepol N."/>
            <person name="Liber J."/>
            <person name="Desiro A."/>
            <person name="Na H."/>
            <person name="Kennedy M."/>
            <person name="Barry K."/>
            <person name="Grigoriev I.V."/>
            <person name="Miller A.N."/>
            <person name="O'Donnell K."/>
            <person name="Stajich J.E."/>
            <person name="Bonito G."/>
        </authorList>
    </citation>
    <scope>NUCLEOTIDE SEQUENCE</scope>
    <source>
        <strain evidence="1">KOD1015</strain>
    </source>
</reference>
<dbReference type="PANTHER" id="PTHR36182">
    <property type="entry name" value="PROTEIN, PUTATIVE (AFU_ORTHOLOGUE AFUA_6G10930)-RELATED"/>
    <property type="match status" value="1"/>
</dbReference>
<organism evidence="1 2">
    <name type="scientific">Lunasporangiospora selenospora</name>
    <dbReference type="NCBI Taxonomy" id="979761"/>
    <lineage>
        <taxon>Eukaryota</taxon>
        <taxon>Fungi</taxon>
        <taxon>Fungi incertae sedis</taxon>
        <taxon>Mucoromycota</taxon>
        <taxon>Mortierellomycotina</taxon>
        <taxon>Mortierellomycetes</taxon>
        <taxon>Mortierellales</taxon>
        <taxon>Mortierellaceae</taxon>
        <taxon>Lunasporangiospora</taxon>
    </lineage>
</organism>
<dbReference type="AlphaFoldDB" id="A0A9P6FPU4"/>
<feature type="non-terminal residue" evidence="1">
    <location>
        <position position="207"/>
    </location>
</feature>
<dbReference type="Proteomes" id="UP000780801">
    <property type="component" value="Unassembled WGS sequence"/>
</dbReference>
<evidence type="ECO:0000313" key="1">
    <source>
        <dbReference type="EMBL" id="KAF9579630.1"/>
    </source>
</evidence>
<name>A0A9P6FPU4_9FUNG</name>
<dbReference type="EMBL" id="JAABOA010002621">
    <property type="protein sequence ID" value="KAF9579630.1"/>
    <property type="molecule type" value="Genomic_DNA"/>
</dbReference>
<accession>A0A9P6FPU4</accession>
<gene>
    <name evidence="1" type="ORF">BGW38_004043</name>
</gene>
<dbReference type="Gene3D" id="2.70.50.70">
    <property type="match status" value="1"/>
</dbReference>
<comment type="caution">
    <text evidence="1">The sequence shown here is derived from an EMBL/GenBank/DDBJ whole genome shotgun (WGS) entry which is preliminary data.</text>
</comment>
<evidence type="ECO:0000313" key="2">
    <source>
        <dbReference type="Proteomes" id="UP000780801"/>
    </source>
</evidence>